<protein>
    <submittedName>
        <fullName evidence="1">Uncharacterized protein</fullName>
    </submittedName>
</protein>
<proteinExistence type="predicted"/>
<dbReference type="Proteomes" id="UP000551353">
    <property type="component" value="Unassembled WGS sequence"/>
</dbReference>
<accession>A0ABR6IRS9</accession>
<reference evidence="1 2" key="1">
    <citation type="submission" date="2020-08" db="EMBL/GenBank/DDBJ databases">
        <title>Genomic Encyclopedia of Type Strains, Phase IV (KMG-V): Genome sequencing to study the core and pangenomes of soil and plant-associated prokaryotes.</title>
        <authorList>
            <person name="Whitman W."/>
        </authorList>
    </citation>
    <scope>NUCLEOTIDE SEQUENCE [LARGE SCALE GENOMIC DNA]</scope>
    <source>
        <strain evidence="1 2">SEMIA 4087</strain>
    </source>
</reference>
<dbReference type="RefSeq" id="WP_022713630.1">
    <property type="nucleotide sequence ID" value="NZ_JACIFX010000005.1"/>
</dbReference>
<name>A0ABR6IRS9_9HYPH</name>
<evidence type="ECO:0000313" key="2">
    <source>
        <dbReference type="Proteomes" id="UP000551353"/>
    </source>
</evidence>
<gene>
    <name evidence="1" type="ORF">GGD56_004456</name>
</gene>
<comment type="caution">
    <text evidence="1">The sequence shown here is derived from an EMBL/GenBank/DDBJ whole genome shotgun (WGS) entry which is preliminary data.</text>
</comment>
<sequence length="105" mass="11096">MGVKVCNGPDEAVLKARRRAIASDPAVDRGSLPRWPAPTTIILPNAVQTATLGVLVVFAGLPIGRAEEPVPPSNTKLKRLLAEAMLDNAALKDRPVPAVQVGDQR</sequence>
<evidence type="ECO:0000313" key="1">
    <source>
        <dbReference type="EMBL" id="MBB4230603.1"/>
    </source>
</evidence>
<keyword evidence="2" id="KW-1185">Reference proteome</keyword>
<dbReference type="EMBL" id="JACIFX010000005">
    <property type="protein sequence ID" value="MBB4230603.1"/>
    <property type="molecule type" value="Genomic_DNA"/>
</dbReference>
<organism evidence="1 2">
    <name type="scientific">Rhizobium mongolense</name>
    <dbReference type="NCBI Taxonomy" id="57676"/>
    <lineage>
        <taxon>Bacteria</taxon>
        <taxon>Pseudomonadati</taxon>
        <taxon>Pseudomonadota</taxon>
        <taxon>Alphaproteobacteria</taxon>
        <taxon>Hyphomicrobiales</taxon>
        <taxon>Rhizobiaceae</taxon>
        <taxon>Rhizobium/Agrobacterium group</taxon>
        <taxon>Rhizobium</taxon>
    </lineage>
</organism>